<sequence length="78" mass="9116">MCFAMCFVFTGRVLPVKFVCLPCCRIGYNICHADRSILMQSQRMYMRSKTLLELSLNCVYLLHIIILEIICKDAFVFQ</sequence>
<evidence type="ECO:0000313" key="2">
    <source>
        <dbReference type="Proteomes" id="UP000708208"/>
    </source>
</evidence>
<comment type="caution">
    <text evidence="1">The sequence shown here is derived from an EMBL/GenBank/DDBJ whole genome shotgun (WGS) entry which is preliminary data.</text>
</comment>
<reference evidence="1" key="1">
    <citation type="submission" date="2021-06" db="EMBL/GenBank/DDBJ databases">
        <authorList>
            <person name="Hodson N. C."/>
            <person name="Mongue J. A."/>
            <person name="Jaron S. K."/>
        </authorList>
    </citation>
    <scope>NUCLEOTIDE SEQUENCE</scope>
</reference>
<proteinExistence type="predicted"/>
<dbReference type="Proteomes" id="UP000708208">
    <property type="component" value="Unassembled WGS sequence"/>
</dbReference>
<protein>
    <submittedName>
        <fullName evidence="1">Uncharacterized protein</fullName>
    </submittedName>
</protein>
<gene>
    <name evidence="1" type="ORF">AFUS01_LOCUS42263</name>
</gene>
<evidence type="ECO:0000313" key="1">
    <source>
        <dbReference type="EMBL" id="CAG7832583.1"/>
    </source>
</evidence>
<organism evidence="1 2">
    <name type="scientific">Allacma fusca</name>
    <dbReference type="NCBI Taxonomy" id="39272"/>
    <lineage>
        <taxon>Eukaryota</taxon>
        <taxon>Metazoa</taxon>
        <taxon>Ecdysozoa</taxon>
        <taxon>Arthropoda</taxon>
        <taxon>Hexapoda</taxon>
        <taxon>Collembola</taxon>
        <taxon>Symphypleona</taxon>
        <taxon>Sminthuridae</taxon>
        <taxon>Allacma</taxon>
    </lineage>
</organism>
<dbReference type="EMBL" id="CAJVCH010565841">
    <property type="protein sequence ID" value="CAG7832583.1"/>
    <property type="molecule type" value="Genomic_DNA"/>
</dbReference>
<accession>A0A8J2LIR0</accession>
<name>A0A8J2LIR0_9HEXA</name>
<keyword evidence="2" id="KW-1185">Reference proteome</keyword>
<dbReference type="AlphaFoldDB" id="A0A8J2LIR0"/>